<keyword evidence="1" id="KW-0812">Transmembrane</keyword>
<feature type="transmembrane region" description="Helical" evidence="1">
    <location>
        <begin position="62"/>
        <end position="83"/>
    </location>
</feature>
<feature type="transmembrane region" description="Helical" evidence="1">
    <location>
        <begin position="95"/>
        <end position="117"/>
    </location>
</feature>
<proteinExistence type="predicted"/>
<gene>
    <name evidence="2" type="ORF">ACFQH9_08910</name>
</gene>
<name>A0ABW1I5R9_9PSEU</name>
<keyword evidence="1" id="KW-1133">Transmembrane helix</keyword>
<evidence type="ECO:0000313" key="3">
    <source>
        <dbReference type="Proteomes" id="UP001596119"/>
    </source>
</evidence>
<dbReference type="Proteomes" id="UP001596119">
    <property type="component" value="Unassembled WGS sequence"/>
</dbReference>
<dbReference type="RefSeq" id="WP_379565445.1">
    <property type="nucleotide sequence ID" value="NZ_JBHSQK010000017.1"/>
</dbReference>
<feature type="transmembrane region" description="Helical" evidence="1">
    <location>
        <begin position="31"/>
        <end position="50"/>
    </location>
</feature>
<evidence type="ECO:0000256" key="1">
    <source>
        <dbReference type="SAM" id="Phobius"/>
    </source>
</evidence>
<protein>
    <submittedName>
        <fullName evidence="2">DUF6223 family protein</fullName>
    </submittedName>
</protein>
<reference evidence="3" key="1">
    <citation type="journal article" date="2019" name="Int. J. Syst. Evol. Microbiol.">
        <title>The Global Catalogue of Microorganisms (GCM) 10K type strain sequencing project: providing services to taxonomists for standard genome sequencing and annotation.</title>
        <authorList>
            <consortium name="The Broad Institute Genomics Platform"/>
            <consortium name="The Broad Institute Genome Sequencing Center for Infectious Disease"/>
            <person name="Wu L."/>
            <person name="Ma J."/>
        </authorList>
    </citation>
    <scope>NUCLEOTIDE SEQUENCE [LARGE SCALE GENOMIC DNA]</scope>
    <source>
        <strain evidence="3">CGMCC 4.7397</strain>
    </source>
</reference>
<dbReference type="InterPro" id="IPR045770">
    <property type="entry name" value="DUF6223"/>
</dbReference>
<evidence type="ECO:0000313" key="2">
    <source>
        <dbReference type="EMBL" id="MFC5948390.1"/>
    </source>
</evidence>
<sequence length="131" mass="12652">MFVLHLLTAPDAVQVATVGGYRLGAGRTVPTTAAVLALIGVVVAGVALARPARRTGPVSGRVAALAGLVLGLVGAVVGGLHAANSAGGLGTGNGLAGAVVALVLGLVGVVVAALALFRSRRTLRPATPPVR</sequence>
<dbReference type="Pfam" id="PF19733">
    <property type="entry name" value="DUF6223"/>
    <property type="match status" value="1"/>
</dbReference>
<comment type="caution">
    <text evidence="2">The sequence shown here is derived from an EMBL/GenBank/DDBJ whole genome shotgun (WGS) entry which is preliminary data.</text>
</comment>
<dbReference type="EMBL" id="JBHSQK010000017">
    <property type="protein sequence ID" value="MFC5948390.1"/>
    <property type="molecule type" value="Genomic_DNA"/>
</dbReference>
<keyword evidence="3" id="KW-1185">Reference proteome</keyword>
<accession>A0ABW1I5R9</accession>
<keyword evidence="1" id="KW-0472">Membrane</keyword>
<organism evidence="2 3">
    <name type="scientific">Pseudonocardia lutea</name>
    <dbReference type="NCBI Taxonomy" id="2172015"/>
    <lineage>
        <taxon>Bacteria</taxon>
        <taxon>Bacillati</taxon>
        <taxon>Actinomycetota</taxon>
        <taxon>Actinomycetes</taxon>
        <taxon>Pseudonocardiales</taxon>
        <taxon>Pseudonocardiaceae</taxon>
        <taxon>Pseudonocardia</taxon>
    </lineage>
</organism>